<proteinExistence type="predicted"/>
<dbReference type="Proteomes" id="UP001162992">
    <property type="component" value="Chromosome 16"/>
</dbReference>
<comment type="caution">
    <text evidence="1">The sequence shown here is derived from an EMBL/GenBank/DDBJ whole genome shotgun (WGS) entry which is preliminary data.</text>
</comment>
<evidence type="ECO:0000313" key="1">
    <source>
        <dbReference type="EMBL" id="KAJ7526392.1"/>
    </source>
</evidence>
<sequence>MDSLRQPKFSQASVWFPSWFHPMLLSGTNGASTPSLFFDSQDDMAIASSRFGHRGITLNLEESSCFDGNEMREHKKPGLFTDSAKGFNVGTASVTCIPRKDCCFTNLFKSSDEMSISYSQLNEPNVLLSETITELCILNTDCSQERLKTGPVPFPVDSKLVNIHSPIDIPSQQTSSTELYEAPVVSGGHEVISAHPSMKLHPYIGDVNEKQGCLMLHGKPAAKTAGDKSKLRVQKRKISDNRKNTSRKKRRHQCVVADIEATVGLTVAAAEAMVIAACFDGCSALHEIGTILEAAMQVKKARQMIGLDEFCTEMQTPLDLSDLAQPECLDDYSLHEALADVGIYEVLEDKGMPAPICANVEDNHEVLQQKGKESTIDTKRPSCNYEQNEEHILLLHHDCAAESSSYKLDLQFANTRQAKISYSSEFNLERSCSDIQHQLANVQNKALQECRIDPEISVEHLATQECERNLALACEKSRSASLTKLHDKTFRAISSNSVVKWRTCSGSASPGCFRSHEQNAVCWKEEKLHTSLSNRVLNREPDANDSSYLLKPFCSRWFGGWTSTENPSDKKIQGLIKPRISQAFPEYQETSYLTESNVPQKLVNLKALCPNDDNKFIPLSLVKVISESQLPSTEEDQLIISMPEERLENLSQASGACSVSSSDDPLCSFVPCSILSPPGRLMSGTLEYDNNCNDDVPCPTPVKDIKDAEGGVKRTQSLSLRRYSTTSHCLGQLLEAVNSLCSENSKKGNRLENEGRKPISNAHCSGQDKAAHESGLLSIENTTSLVSKLPPTYMGGDNSGKGLPVEVPVNAAVSQAVTNWKAKVSELPPVHSSCEWQSSPPLLFPRGRRKRLKAGFIIDTGASNETFLEEFQGVDTNAERDLHMVPASREENIIGLTNEAENNPTESKGGFLDKQNDKIDSASAMRKKQTQKFLRRKYIRGTCLEA</sequence>
<accession>A0ACC2B9D8</accession>
<reference evidence="2" key="1">
    <citation type="journal article" date="2024" name="Proc. Natl. Acad. Sci. U.S.A.">
        <title>Extraordinary preservation of gene collinearity over three hundred million years revealed in homosporous lycophytes.</title>
        <authorList>
            <person name="Li C."/>
            <person name="Wickell D."/>
            <person name="Kuo L.Y."/>
            <person name="Chen X."/>
            <person name="Nie B."/>
            <person name="Liao X."/>
            <person name="Peng D."/>
            <person name="Ji J."/>
            <person name="Jenkins J."/>
            <person name="Williams M."/>
            <person name="Shu S."/>
            <person name="Plott C."/>
            <person name="Barry K."/>
            <person name="Rajasekar S."/>
            <person name="Grimwood J."/>
            <person name="Han X."/>
            <person name="Sun S."/>
            <person name="Hou Z."/>
            <person name="He W."/>
            <person name="Dai G."/>
            <person name="Sun C."/>
            <person name="Schmutz J."/>
            <person name="Leebens-Mack J.H."/>
            <person name="Li F.W."/>
            <person name="Wang L."/>
        </authorList>
    </citation>
    <scope>NUCLEOTIDE SEQUENCE [LARGE SCALE GENOMIC DNA]</scope>
    <source>
        <strain evidence="2">cv. PW_Plant_1</strain>
    </source>
</reference>
<name>A0ACC2B9D8_DIPCM</name>
<organism evidence="1 2">
    <name type="scientific">Diphasiastrum complanatum</name>
    <name type="common">Issler's clubmoss</name>
    <name type="synonym">Lycopodium complanatum</name>
    <dbReference type="NCBI Taxonomy" id="34168"/>
    <lineage>
        <taxon>Eukaryota</taxon>
        <taxon>Viridiplantae</taxon>
        <taxon>Streptophyta</taxon>
        <taxon>Embryophyta</taxon>
        <taxon>Tracheophyta</taxon>
        <taxon>Lycopodiopsida</taxon>
        <taxon>Lycopodiales</taxon>
        <taxon>Lycopodiaceae</taxon>
        <taxon>Lycopodioideae</taxon>
        <taxon>Diphasiastrum</taxon>
    </lineage>
</organism>
<gene>
    <name evidence="1" type="ORF">O6H91_16G005000</name>
</gene>
<dbReference type="EMBL" id="CM055107">
    <property type="protein sequence ID" value="KAJ7526392.1"/>
    <property type="molecule type" value="Genomic_DNA"/>
</dbReference>
<protein>
    <submittedName>
        <fullName evidence="1">Uncharacterized protein</fullName>
    </submittedName>
</protein>
<keyword evidence="2" id="KW-1185">Reference proteome</keyword>
<evidence type="ECO:0000313" key="2">
    <source>
        <dbReference type="Proteomes" id="UP001162992"/>
    </source>
</evidence>